<dbReference type="Proteomes" id="UP000887580">
    <property type="component" value="Unplaced"/>
</dbReference>
<proteinExistence type="predicted"/>
<name>A0AC35FT09_9BILA</name>
<reference evidence="2" key="1">
    <citation type="submission" date="2022-11" db="UniProtKB">
        <authorList>
            <consortium name="WormBaseParasite"/>
        </authorList>
    </citation>
    <scope>IDENTIFICATION</scope>
</reference>
<organism evidence="1 2">
    <name type="scientific">Panagrolaimus sp. PS1159</name>
    <dbReference type="NCBI Taxonomy" id="55785"/>
    <lineage>
        <taxon>Eukaryota</taxon>
        <taxon>Metazoa</taxon>
        <taxon>Ecdysozoa</taxon>
        <taxon>Nematoda</taxon>
        <taxon>Chromadorea</taxon>
        <taxon>Rhabditida</taxon>
        <taxon>Tylenchina</taxon>
        <taxon>Panagrolaimomorpha</taxon>
        <taxon>Panagrolaimoidea</taxon>
        <taxon>Panagrolaimidae</taxon>
        <taxon>Panagrolaimus</taxon>
    </lineage>
</organism>
<dbReference type="WBParaSite" id="PS1159_v2.g20580.t1">
    <property type="protein sequence ID" value="PS1159_v2.g20580.t1"/>
    <property type="gene ID" value="PS1159_v2.g20580"/>
</dbReference>
<accession>A0AC35FT09</accession>
<evidence type="ECO:0000313" key="1">
    <source>
        <dbReference type="Proteomes" id="UP000887580"/>
    </source>
</evidence>
<evidence type="ECO:0000313" key="2">
    <source>
        <dbReference type="WBParaSite" id="PS1159_v2.g20580.t1"/>
    </source>
</evidence>
<sequence length="881" mass="99232">MSVTSTDEIEDSIQKRIPWLKLPESQRVALGNSQKEYDKRILDFSIRNQIRYKGNLVKQVKRNEEEYYESLLNYSRKKLMLFPYHLSDVVVKGLRVTPFTYYINMMADIMEAEKSYDSLPNFTAADGVRLLGIGRNQYIDLMNQSRSSRRLFRRNKNVRELLPIHPVNFHIEPWFLISDGCILENDIRALTPTEKEIVDKLLDTGPIICGTVDKELVRSLYNKGLVYFEVPITNVDYVYVPTLDGFVMNRVQGDFLETLLYKIFVTLDGQMTPKDIAEVLDTDDELVRNAISVFCRLGFAKKRQTGVESMPLHASWYGTSPDNSINPSPNISSAKDHHHNPSHVNSNTVDLSSSLVSGDKTEFDEDDELVSALDSILSESPSESSNNHSGSALATPTPSVSDTSSKRIAFLFDSSLTAFLMMGNLSTSLKSHAVTLFEVGKLGDEAVDNFVEELHNVKFFAEGEAQRYSEHALTLLHTIEGLRTSNELDLIRGESLLNLDKNARQRVIQKSYRAIFSMAPINPEACSLPPISSIAFFGTPCVEVGSPWFRLWLYELVGSGLPSVYIPMGTRVRRLPPLLWTSPKVVLSTGSHEPLILPTGNALLTLNETLLNGAVLIQGYPDSIIDDAEVVNVPFSFKDDFDEKNDSALGKDERAFVNHPSVKKLRKLLSLDLLCGYIVLVKYSPKIFYPKSFYPTLKLSNDESDSDSDGDDFEDVKETTNGSIISIKEQERIESPPRSTAAQSPDSLFAIPTTASWSNSITKDPRKIVSKKFRLDDGESFEDYRLFDCLYGAPLFDEHLNKQICIKIIAADLLSSENIHNVKFSVHHLIESTQKFVAKYRNFNTQIGMETDVNTLPLPTDPVSYDPIKNEVRLCYDVFNC</sequence>
<protein>
    <submittedName>
        <fullName evidence="2">Protein FAM91A1</fullName>
    </submittedName>
</protein>